<dbReference type="InterPro" id="IPR027417">
    <property type="entry name" value="P-loop_NTPase"/>
</dbReference>
<dbReference type="PANTHER" id="PTHR47691">
    <property type="entry name" value="REGULATOR-RELATED"/>
    <property type="match status" value="1"/>
</dbReference>
<sequence length="284" mass="29466">MSERADTSGDERPATLGELASGLRVVRPEDLPGPAPRTLNFHGETVYVTGRQATVHVTPRAEVSCPLTVGPVPVPDSAPQPRTGVGQRLAEALAEHGSVLLSGPGGVGKSQLAAAHAHRALATGASRFVLWADATDGPSLTASYADAARRLLLPGLPARDLDRQAAAFVEWFRTPGPSALVVLDDLADPAALTDGLPHSTAEDRRVLATTRLRGASLGGVLGTVVAVGTFDPAESLAFLRARVLASEVDYLAEDGHTPRLAELGEELGHLPLALGYAAAAMVRE</sequence>
<proteinExistence type="predicted"/>
<name>A0AAU8K5Y9_9ACTN</name>
<feature type="compositionally biased region" description="Basic and acidic residues" evidence="1">
    <location>
        <begin position="1"/>
        <end position="13"/>
    </location>
</feature>
<evidence type="ECO:0000256" key="1">
    <source>
        <dbReference type="SAM" id="MobiDB-lite"/>
    </source>
</evidence>
<protein>
    <recommendedName>
        <fullName evidence="3">AAA+ ATPase domain-containing protein</fullName>
    </recommendedName>
</protein>
<dbReference type="KEGG" id="kcm:ABWK59_34520"/>
<reference evidence="2" key="1">
    <citation type="submission" date="2024-06" db="EMBL/GenBank/DDBJ databases">
        <title>The genome sequences of Kitasatospora sp. strain HUAS MG31.</title>
        <authorList>
            <person name="Mo P."/>
        </authorList>
    </citation>
    <scope>NUCLEOTIDE SEQUENCE</scope>
    <source>
        <strain evidence="2">HUAS MG31</strain>
    </source>
</reference>
<dbReference type="Gene3D" id="3.40.50.300">
    <property type="entry name" value="P-loop containing nucleotide triphosphate hydrolases"/>
    <property type="match status" value="1"/>
</dbReference>
<accession>A0AAU8K5Y9</accession>
<dbReference type="AlphaFoldDB" id="A0AAU8K5Y9"/>
<dbReference type="EMBL" id="CP159872">
    <property type="protein sequence ID" value="XCM83683.1"/>
    <property type="molecule type" value="Genomic_DNA"/>
</dbReference>
<feature type="region of interest" description="Disordered" evidence="1">
    <location>
        <begin position="1"/>
        <end position="21"/>
    </location>
</feature>
<organism evidence="2">
    <name type="scientific">Kitasatospora camelliae</name>
    <dbReference type="NCBI Taxonomy" id="3156397"/>
    <lineage>
        <taxon>Bacteria</taxon>
        <taxon>Bacillati</taxon>
        <taxon>Actinomycetota</taxon>
        <taxon>Actinomycetes</taxon>
        <taxon>Kitasatosporales</taxon>
        <taxon>Streptomycetaceae</taxon>
        <taxon>Kitasatospora</taxon>
    </lineage>
</organism>
<evidence type="ECO:0008006" key="3">
    <source>
        <dbReference type="Google" id="ProtNLM"/>
    </source>
</evidence>
<dbReference type="RefSeq" id="WP_354644620.1">
    <property type="nucleotide sequence ID" value="NZ_CP159872.1"/>
</dbReference>
<dbReference type="PRINTS" id="PR00364">
    <property type="entry name" value="DISEASERSIST"/>
</dbReference>
<dbReference type="PANTHER" id="PTHR47691:SF3">
    <property type="entry name" value="HTH-TYPE TRANSCRIPTIONAL REGULATOR RV0890C-RELATED"/>
    <property type="match status" value="1"/>
</dbReference>
<gene>
    <name evidence="2" type="ORF">ABWK59_34520</name>
</gene>
<dbReference type="SUPFAM" id="SSF52540">
    <property type="entry name" value="P-loop containing nucleoside triphosphate hydrolases"/>
    <property type="match status" value="1"/>
</dbReference>
<evidence type="ECO:0000313" key="2">
    <source>
        <dbReference type="EMBL" id="XCM83683.1"/>
    </source>
</evidence>